<accession>L8GZF5</accession>
<dbReference type="KEGG" id="acan:ACA1_310630"/>
<dbReference type="InterPro" id="IPR035940">
    <property type="entry name" value="CAP_sf"/>
</dbReference>
<reference evidence="1 2" key="1">
    <citation type="journal article" date="2013" name="Genome Biol.">
        <title>Genome of Acanthamoeba castellanii highlights extensive lateral gene transfer and early evolution of tyrosine kinase signaling.</title>
        <authorList>
            <person name="Clarke M."/>
            <person name="Lohan A.J."/>
            <person name="Liu B."/>
            <person name="Lagkouvardos I."/>
            <person name="Roy S."/>
            <person name="Zafar N."/>
            <person name="Bertelli C."/>
            <person name="Schilde C."/>
            <person name="Kianianmomeni A."/>
            <person name="Burglin T.R."/>
            <person name="Frech C."/>
            <person name="Turcotte B."/>
            <person name="Kopec K.O."/>
            <person name="Synnott J.M."/>
            <person name="Choo C."/>
            <person name="Paponov I."/>
            <person name="Finkler A."/>
            <person name="Soon Heng Tan C."/>
            <person name="Hutchins A.P."/>
            <person name="Weinmeier T."/>
            <person name="Rattei T."/>
            <person name="Chu J.S."/>
            <person name="Gimenez G."/>
            <person name="Irimia M."/>
            <person name="Rigden D.J."/>
            <person name="Fitzpatrick D.A."/>
            <person name="Lorenzo-Morales J."/>
            <person name="Bateman A."/>
            <person name="Chiu C.H."/>
            <person name="Tang P."/>
            <person name="Hegemann P."/>
            <person name="Fromm H."/>
            <person name="Raoult D."/>
            <person name="Greub G."/>
            <person name="Miranda-Saavedra D."/>
            <person name="Chen N."/>
            <person name="Nash P."/>
            <person name="Ginger M.L."/>
            <person name="Horn M."/>
            <person name="Schaap P."/>
            <person name="Caler L."/>
            <person name="Loftus B."/>
        </authorList>
    </citation>
    <scope>NUCLEOTIDE SEQUENCE [LARGE SCALE GENOMIC DNA]</scope>
    <source>
        <strain evidence="1 2">Neff</strain>
    </source>
</reference>
<dbReference type="OMA" id="RQICVIT"/>
<organism evidence="1 2">
    <name type="scientific">Acanthamoeba castellanii (strain ATCC 30010 / Neff)</name>
    <dbReference type="NCBI Taxonomy" id="1257118"/>
    <lineage>
        <taxon>Eukaryota</taxon>
        <taxon>Amoebozoa</taxon>
        <taxon>Discosea</taxon>
        <taxon>Longamoebia</taxon>
        <taxon>Centramoebida</taxon>
        <taxon>Acanthamoebidae</taxon>
        <taxon>Acanthamoeba</taxon>
    </lineage>
</organism>
<name>L8GZF5_ACACF</name>
<sequence>MAAQPATPVQLLFTPLESELLKEVQALRRDPPAYATLLEQERLPMYEADGTTLKVDNETFTRTREGKAACEAAIAFLRSQPANTLSEVVPSYGMSLAARDAVATQGASGTVGNVTADGKELPTSLDLMDDRGYVTGNSAEVCGYGGRNGRAMVFSFLIGDGDQSRTYRRVLLDPRWGAIGIGAGEHKSDYKVMAVLNFAEKYRDRA</sequence>
<dbReference type="VEuPathDB" id="AmoebaDB:ACA1_310630"/>
<dbReference type="AlphaFoldDB" id="L8GZF5"/>
<evidence type="ECO:0000313" key="2">
    <source>
        <dbReference type="Proteomes" id="UP000011083"/>
    </source>
</evidence>
<dbReference type="OrthoDB" id="308255at2759"/>
<keyword evidence="2" id="KW-1185">Reference proteome</keyword>
<evidence type="ECO:0000313" key="1">
    <source>
        <dbReference type="EMBL" id="ELR18352.1"/>
    </source>
</evidence>
<protein>
    <submittedName>
        <fullName evidence="1">Allergen v5/tpx1 family protein</fullName>
    </submittedName>
</protein>
<dbReference type="Proteomes" id="UP000011083">
    <property type="component" value="Unassembled WGS sequence"/>
</dbReference>
<dbReference type="Gene3D" id="3.40.33.10">
    <property type="entry name" value="CAP"/>
    <property type="match status" value="1"/>
</dbReference>
<gene>
    <name evidence="1" type="ORF">ACA1_310630</name>
</gene>
<dbReference type="RefSeq" id="XP_004340376.1">
    <property type="nucleotide sequence ID" value="XM_004340328.1"/>
</dbReference>
<proteinExistence type="predicted"/>
<dbReference type="EMBL" id="KB007958">
    <property type="protein sequence ID" value="ELR18352.1"/>
    <property type="molecule type" value="Genomic_DNA"/>
</dbReference>
<dbReference type="GeneID" id="14919129"/>